<proteinExistence type="predicted"/>
<keyword evidence="2" id="KW-1185">Reference proteome</keyword>
<accession>A0ACC0FPG5</accession>
<evidence type="ECO:0000313" key="1">
    <source>
        <dbReference type="EMBL" id="KAI7990656.1"/>
    </source>
</evidence>
<comment type="caution">
    <text evidence="1">The sequence shown here is derived from an EMBL/GenBank/DDBJ whole genome shotgun (WGS) entry which is preliminary data.</text>
</comment>
<dbReference type="Proteomes" id="UP001060215">
    <property type="component" value="Chromosome 13"/>
</dbReference>
<protein>
    <submittedName>
        <fullName evidence="1">Protein SMAX1-LIKE 3</fullName>
    </submittedName>
</protein>
<name>A0ACC0FPG5_9ERIC</name>
<reference evidence="1 2" key="1">
    <citation type="journal article" date="2022" name="Plant J.">
        <title>Chromosome-level genome of Camellia lanceoleosa provides a valuable resource for understanding genome evolution and self-incompatibility.</title>
        <authorList>
            <person name="Gong W."/>
            <person name="Xiao S."/>
            <person name="Wang L."/>
            <person name="Liao Z."/>
            <person name="Chang Y."/>
            <person name="Mo W."/>
            <person name="Hu G."/>
            <person name="Li W."/>
            <person name="Zhao G."/>
            <person name="Zhu H."/>
            <person name="Hu X."/>
            <person name="Ji K."/>
            <person name="Xiang X."/>
            <person name="Song Q."/>
            <person name="Yuan D."/>
            <person name="Jin S."/>
            <person name="Zhang L."/>
        </authorList>
    </citation>
    <scope>NUCLEOTIDE SEQUENCE [LARGE SCALE GENOMIC DNA]</scope>
    <source>
        <strain evidence="1">SQ_2022a</strain>
    </source>
</reference>
<organism evidence="1 2">
    <name type="scientific">Camellia lanceoleosa</name>
    <dbReference type="NCBI Taxonomy" id="1840588"/>
    <lineage>
        <taxon>Eukaryota</taxon>
        <taxon>Viridiplantae</taxon>
        <taxon>Streptophyta</taxon>
        <taxon>Embryophyta</taxon>
        <taxon>Tracheophyta</taxon>
        <taxon>Spermatophyta</taxon>
        <taxon>Magnoliopsida</taxon>
        <taxon>eudicotyledons</taxon>
        <taxon>Gunneridae</taxon>
        <taxon>Pentapetalae</taxon>
        <taxon>asterids</taxon>
        <taxon>Ericales</taxon>
        <taxon>Theaceae</taxon>
        <taxon>Camellia</taxon>
    </lineage>
</organism>
<dbReference type="EMBL" id="CM045770">
    <property type="protein sequence ID" value="KAI7990656.1"/>
    <property type="molecule type" value="Genomic_DNA"/>
</dbReference>
<evidence type="ECO:0000313" key="2">
    <source>
        <dbReference type="Proteomes" id="UP001060215"/>
    </source>
</evidence>
<sequence length="162" mass="17780">MVMELGRLVCGVGESGRFWLMGFATFQTYMRCRTGCPSLETVWGLHALTIPDGSLSLSLIPDSDVQSGSSSKKAGNRSSWLLIEGGNETKELNCCAECSTKFKTQAQSLRSSTCTSEATPSSLPSWLQQYKDQNKRLANNDQEDCVPVKDLCEKWNSFCSSA</sequence>
<gene>
    <name evidence="1" type="ORF">LOK49_LG12G01934</name>
</gene>